<dbReference type="EMBL" id="RBVX01000031">
    <property type="protein sequence ID" value="RSL30857.1"/>
    <property type="molecule type" value="Genomic_DNA"/>
</dbReference>
<name>A0A3R9QQ26_9BACI</name>
<sequence length="109" mass="13220">MKTNIMESDLYCNQCREEVPHVIRYINHEISSIMCQKCGRELEVDVDIMNELYGEVYNRITTKPSRITKEYKHNHSDFFFSLPTRVISKPYRLMKDMHETQKVIRRYKK</sequence>
<comment type="caution">
    <text evidence="1">The sequence shown here is derived from an EMBL/GenBank/DDBJ whole genome shotgun (WGS) entry which is preliminary data.</text>
</comment>
<protein>
    <submittedName>
        <fullName evidence="1">Bh protein</fullName>
    </submittedName>
</protein>
<accession>A0A3R9QQ26</accession>
<dbReference type="Proteomes" id="UP000275076">
    <property type="component" value="Unassembled WGS sequence"/>
</dbReference>
<dbReference type="OrthoDB" id="2427546at2"/>
<evidence type="ECO:0000313" key="1">
    <source>
        <dbReference type="EMBL" id="RSL30857.1"/>
    </source>
</evidence>
<organism evidence="1 2">
    <name type="scientific">Salibacterium salarium</name>
    <dbReference type="NCBI Taxonomy" id="284579"/>
    <lineage>
        <taxon>Bacteria</taxon>
        <taxon>Bacillati</taxon>
        <taxon>Bacillota</taxon>
        <taxon>Bacilli</taxon>
        <taxon>Bacillales</taxon>
        <taxon>Bacillaceae</taxon>
    </lineage>
</organism>
<keyword evidence="2" id="KW-1185">Reference proteome</keyword>
<dbReference type="AlphaFoldDB" id="A0A3R9QQ26"/>
<dbReference type="RefSeq" id="WP_125559847.1">
    <property type="nucleotide sequence ID" value="NZ_RBVX01000031.1"/>
</dbReference>
<gene>
    <name evidence="1" type="ORF">D7Z54_23990</name>
</gene>
<evidence type="ECO:0000313" key="2">
    <source>
        <dbReference type="Proteomes" id="UP000275076"/>
    </source>
</evidence>
<reference evidence="1 2" key="1">
    <citation type="submission" date="2018-10" db="EMBL/GenBank/DDBJ databases">
        <title>Draft genome sequence of Bacillus salarius IM0101, isolated from a hypersaline soil in Inner Mongolia, China.</title>
        <authorList>
            <person name="Yamprayoonswat W."/>
            <person name="Boonvisut S."/>
            <person name="Jumpathong W."/>
            <person name="Sittihan S."/>
            <person name="Ruangsuj P."/>
            <person name="Wanthongcharoen S."/>
            <person name="Thongpramul N."/>
            <person name="Pimmason S."/>
            <person name="Yu B."/>
            <person name="Yasawong M."/>
        </authorList>
    </citation>
    <scope>NUCLEOTIDE SEQUENCE [LARGE SCALE GENOMIC DNA]</scope>
    <source>
        <strain evidence="1 2">IM0101</strain>
    </source>
</reference>
<proteinExistence type="predicted"/>